<reference evidence="2" key="1">
    <citation type="journal article" date="2022" name="Mol. Ecol. Resour.">
        <title>The genomes of chicory, endive, great burdock and yacon provide insights into Asteraceae palaeo-polyploidization history and plant inulin production.</title>
        <authorList>
            <person name="Fan W."/>
            <person name="Wang S."/>
            <person name="Wang H."/>
            <person name="Wang A."/>
            <person name="Jiang F."/>
            <person name="Liu H."/>
            <person name="Zhao H."/>
            <person name="Xu D."/>
            <person name="Zhang Y."/>
        </authorList>
    </citation>
    <scope>NUCLEOTIDE SEQUENCE [LARGE SCALE GENOMIC DNA]</scope>
    <source>
        <strain evidence="2">cv. Yunnan</strain>
    </source>
</reference>
<comment type="caution">
    <text evidence="1">The sequence shown here is derived from an EMBL/GenBank/DDBJ whole genome shotgun (WGS) entry which is preliminary data.</text>
</comment>
<proteinExistence type="predicted"/>
<keyword evidence="2" id="KW-1185">Reference proteome</keyword>
<gene>
    <name evidence="1" type="ORF">L1987_82674</name>
</gene>
<protein>
    <submittedName>
        <fullName evidence="1">Uncharacterized protein</fullName>
    </submittedName>
</protein>
<organism evidence="1 2">
    <name type="scientific">Smallanthus sonchifolius</name>
    <dbReference type="NCBI Taxonomy" id="185202"/>
    <lineage>
        <taxon>Eukaryota</taxon>
        <taxon>Viridiplantae</taxon>
        <taxon>Streptophyta</taxon>
        <taxon>Embryophyta</taxon>
        <taxon>Tracheophyta</taxon>
        <taxon>Spermatophyta</taxon>
        <taxon>Magnoliopsida</taxon>
        <taxon>eudicotyledons</taxon>
        <taxon>Gunneridae</taxon>
        <taxon>Pentapetalae</taxon>
        <taxon>asterids</taxon>
        <taxon>campanulids</taxon>
        <taxon>Asterales</taxon>
        <taxon>Asteraceae</taxon>
        <taxon>Asteroideae</taxon>
        <taxon>Heliantheae alliance</taxon>
        <taxon>Millerieae</taxon>
        <taxon>Smallanthus</taxon>
    </lineage>
</organism>
<sequence length="72" mass="8392">MSSLVVWMQITVKQRVCCTKMDLGVMKFHHQEIKLHCLRCSLLLIDSFQIFFFGVKSGSYCFGSFVKILERV</sequence>
<accession>A0ACB8YCE1</accession>
<name>A0ACB8YCE1_9ASTR</name>
<evidence type="ECO:0000313" key="2">
    <source>
        <dbReference type="Proteomes" id="UP001056120"/>
    </source>
</evidence>
<dbReference type="Proteomes" id="UP001056120">
    <property type="component" value="Linkage Group LG28"/>
</dbReference>
<dbReference type="EMBL" id="CM042045">
    <property type="protein sequence ID" value="KAI3682594.1"/>
    <property type="molecule type" value="Genomic_DNA"/>
</dbReference>
<reference evidence="1 2" key="2">
    <citation type="journal article" date="2022" name="Mol. Ecol. Resour.">
        <title>The genomes of chicory, endive, great burdock and yacon provide insights into Asteraceae paleo-polyploidization history and plant inulin production.</title>
        <authorList>
            <person name="Fan W."/>
            <person name="Wang S."/>
            <person name="Wang H."/>
            <person name="Wang A."/>
            <person name="Jiang F."/>
            <person name="Liu H."/>
            <person name="Zhao H."/>
            <person name="Xu D."/>
            <person name="Zhang Y."/>
        </authorList>
    </citation>
    <scope>NUCLEOTIDE SEQUENCE [LARGE SCALE GENOMIC DNA]</scope>
    <source>
        <strain evidence="2">cv. Yunnan</strain>
        <tissue evidence="1">Leaves</tissue>
    </source>
</reference>
<evidence type="ECO:0000313" key="1">
    <source>
        <dbReference type="EMBL" id="KAI3682594.1"/>
    </source>
</evidence>